<feature type="compositionally biased region" description="Low complexity" evidence="1">
    <location>
        <begin position="3421"/>
        <end position="3432"/>
    </location>
</feature>
<dbReference type="OMA" id="WIARACT"/>
<feature type="region of interest" description="Disordered" evidence="1">
    <location>
        <begin position="3336"/>
        <end position="3381"/>
    </location>
</feature>
<proteinExistence type="predicted"/>
<feature type="region of interest" description="Disordered" evidence="1">
    <location>
        <begin position="2453"/>
        <end position="2492"/>
    </location>
</feature>
<feature type="compositionally biased region" description="Low complexity" evidence="1">
    <location>
        <begin position="3351"/>
        <end position="3370"/>
    </location>
</feature>
<evidence type="ECO:0000313" key="4">
    <source>
        <dbReference type="Proteomes" id="UP000323011"/>
    </source>
</evidence>
<dbReference type="PANTHER" id="PTHR24006:SF827">
    <property type="entry name" value="UBIQUITIN CARBOXYL-TERMINAL HYDROLASE 34"/>
    <property type="match status" value="1"/>
</dbReference>
<feature type="region of interest" description="Disordered" evidence="1">
    <location>
        <begin position="3217"/>
        <end position="3252"/>
    </location>
</feature>
<feature type="compositionally biased region" description="Basic and acidic residues" evidence="1">
    <location>
        <begin position="3471"/>
        <end position="3480"/>
    </location>
</feature>
<feature type="region of interest" description="Disordered" evidence="1">
    <location>
        <begin position="2587"/>
        <end position="2643"/>
    </location>
</feature>
<feature type="region of interest" description="Disordered" evidence="1">
    <location>
        <begin position="1197"/>
        <end position="1236"/>
    </location>
</feature>
<dbReference type="PROSITE" id="PS50235">
    <property type="entry name" value="USP_3"/>
    <property type="match status" value="1"/>
</dbReference>
<feature type="compositionally biased region" description="Low complexity" evidence="1">
    <location>
        <begin position="793"/>
        <end position="811"/>
    </location>
</feature>
<keyword evidence="4" id="KW-1185">Reference proteome</keyword>
<dbReference type="GO" id="GO:0004843">
    <property type="term" value="F:cysteine-type deubiquitinase activity"/>
    <property type="evidence" value="ECO:0007669"/>
    <property type="project" value="InterPro"/>
</dbReference>
<name>A0A5A8C7F3_CAFRO</name>
<dbReference type="InterPro" id="IPR028889">
    <property type="entry name" value="USP"/>
</dbReference>
<evidence type="ECO:0000256" key="1">
    <source>
        <dbReference type="SAM" id="MobiDB-lite"/>
    </source>
</evidence>
<gene>
    <name evidence="3" type="ORF">FNF29_06307</name>
</gene>
<dbReference type="GO" id="GO:0005829">
    <property type="term" value="C:cytosol"/>
    <property type="evidence" value="ECO:0007669"/>
    <property type="project" value="TreeGrafter"/>
</dbReference>
<evidence type="ECO:0000313" key="3">
    <source>
        <dbReference type="EMBL" id="KAA0149016.1"/>
    </source>
</evidence>
<dbReference type="Pfam" id="PF00443">
    <property type="entry name" value="UCH"/>
    <property type="match status" value="1"/>
</dbReference>
<dbReference type="GO" id="GO:0005634">
    <property type="term" value="C:nucleus"/>
    <property type="evidence" value="ECO:0007669"/>
    <property type="project" value="TreeGrafter"/>
</dbReference>
<reference evidence="3 4" key="1">
    <citation type="submission" date="2019-07" db="EMBL/GenBank/DDBJ databases">
        <title>Genomes of Cafeteria roenbergensis.</title>
        <authorList>
            <person name="Fischer M.G."/>
            <person name="Hackl T."/>
            <person name="Roman M."/>
        </authorList>
    </citation>
    <scope>NUCLEOTIDE SEQUENCE [LARGE SCALE GENOMIC DNA]</scope>
    <source>
        <strain evidence="3 4">BVI</strain>
    </source>
</reference>
<feature type="region of interest" description="Disordered" evidence="1">
    <location>
        <begin position="2041"/>
        <end position="2067"/>
    </location>
</feature>
<protein>
    <recommendedName>
        <fullName evidence="2">USP domain-containing protein</fullName>
    </recommendedName>
</protein>
<feature type="compositionally biased region" description="Gly residues" evidence="1">
    <location>
        <begin position="3433"/>
        <end position="3446"/>
    </location>
</feature>
<evidence type="ECO:0000259" key="2">
    <source>
        <dbReference type="PROSITE" id="PS50235"/>
    </source>
</evidence>
<feature type="region of interest" description="Disordered" evidence="1">
    <location>
        <begin position="3413"/>
        <end position="3544"/>
    </location>
</feature>
<comment type="caution">
    <text evidence="3">The sequence shown here is derived from an EMBL/GenBank/DDBJ whole genome shotgun (WGS) entry which is preliminary data.</text>
</comment>
<feature type="region of interest" description="Disordered" evidence="1">
    <location>
        <begin position="1487"/>
        <end position="1553"/>
    </location>
</feature>
<dbReference type="InterPro" id="IPR018200">
    <property type="entry name" value="USP_CS"/>
</dbReference>
<dbReference type="GO" id="GO:0016579">
    <property type="term" value="P:protein deubiquitination"/>
    <property type="evidence" value="ECO:0007669"/>
    <property type="project" value="InterPro"/>
</dbReference>
<feature type="compositionally biased region" description="Low complexity" evidence="1">
    <location>
        <begin position="1223"/>
        <end position="1236"/>
    </location>
</feature>
<feature type="domain" description="USP" evidence="2">
    <location>
        <begin position="2924"/>
        <end position="3332"/>
    </location>
</feature>
<feature type="compositionally biased region" description="Basic and acidic residues" evidence="1">
    <location>
        <begin position="1801"/>
        <end position="1811"/>
    </location>
</feature>
<feature type="region of interest" description="Disordered" evidence="1">
    <location>
        <begin position="997"/>
        <end position="1016"/>
    </location>
</feature>
<accession>A0A5A8C7F3</accession>
<sequence length="4053" mass="416306">MAPGALTGTRDDVNKSVEVWWGRMGSFRSGTVLAVSDTLEPAQHRLEVASAHKERAAAELAGATAERPLADEAASAAASGLNTRPQAADTVAAEYARSVADHEAASAAVDELSKLPLGQRVTVSIEYADTRERCHHPLRELEAIGIRIAFDLAVFVPEQPKPGAYSSGRIVEDPELEPVPEDSRDFVPLPSRRTQVAALRKSISGLLGAHPRDYHVAIARLGESRVDLVNEAALCGALHAVMWRLASGTAQADPSCTDEWATGPASPSTTSRHPAAAGAAGRSADSPAAGAEPAPAEGADGSLPRDPVPLWFICAAMDLFAGLAGTARPLVVHRLGAAIAAAATCAVRRAAPDGYSSLSLANVESLCRGVADIKVHSALAVSLVELGAALPRPQPCPCLIPTAMLAEPPVGSELPFAGSLDELLEAQAAADAASAEQQALALGDSAKPAADAARCADHAAEPAAQESSAQGAGEAASSTPSPSDSRAPSPAESLPTSSSAGGDGADVRSPASQASSPKSPAAVDPAVRLMQAADAIDEAALRAPRLRRSDAAAWRERAELELWGQLLRAHQLDKKVLALDRIKAGVAIVADSPQNSSGGLQAPEMAEWLCDRHVLSAIFGASSSPDATPAQAAAGAALATGDASATAPRASSGGSAHSEVVQRAGPILAFLAEHSRITPSDLRVAWHAAAGRHAATERSILVTLVNLTSSLSPAMRQELAGVISATPFSAWTERVVATVRDFTLEAAFAEMAEATQPQDGASTPPRRPSRLPNGADLLWQFVQDRGGAATHQPRASDGASPASSADAFDPAQGCRPPTERLFLAAVDAFVELLARLRTGAAAQLAAAEEDHANASRHDAEAAAARVKTLEAFAKQAEDLTGHFVDRCLLCISGSAGSAGQSVIILRRVLASLPRAAKPKGWLRGKEKPFGRTLDSELLRLDAVPRSRTSQAGGGSLLALLLDELLHYSAAIRSVASHNAERVAGALAVQLDQDLMGAGAPSGADSGGDRSRTAAAGLGQRASLERAMTDYSAVPVGARGAAVSTSDRGAAASAASAASAAAAAAAAAAAGSTSASEALGGDHGAATTLLSDADLRLPDSPVPHALQLQARLDFLEFVLNSGTVALEDGSPIARRVADVLWHCCVSGAVGTSSLETALAWIARACTPNSNGAAAALPVGVARQLLSRMCGWILGASADGDASHRPSRSAGLPAASRRRGLHSSGATGPPAIAAAPAQGADGAHLRFPSATAAGGAAEGKTRAHTGLGSFGEAVFRLTPVGFRTFAQLLTLVAAQDGNVSVKPVRQPPQGFKWKPSLDAMAGGAAAAQAKAAAEADEAIARAALQDPRDAERVVIGGMVVALDPAENAWACGARQAWSSTFGASSGSSSVLARPRAPPASRPVTGAMKRQAPVDFPGIDALWVLAVHAADATVGRAATSMLVTLHTALSQSTVGKGAALRRGFVVKALRYVESAVELRRGVLEGTYSASAVPAPRHSSANSGGGGALGAGSSQADSKSGVVPPTPPLGAMRAAPRRNKSQGTKAEPGAPTPEPDAEALAWQEGELARQRAMHRWSVSSLPGVVRAVAAMRELLQGVIGQDTDLRGAAATSGKGSARAATSAAAAGAEAGGGGATQTGGAAATSGSDWADVLTDLSGRDTAAELGEPVGTRRVIVVCDPLPPAVLGSAPGKGRHWSCQLTAKLTPAMLIRRVARFSGWAPESIVLRLESDGPSAAPGRLLFSMVTPLVEEAGRSTEDVQITALHKRGMGAGDVRIAGSSLEGSVGAGEAELERWGLHARPGSSAREDGWWREPDSTLASPPLRADPRALSPSALDSGLFGRPRRAVDLAGGLEPPDADPSPDSEHLSAAAAPELACGALVSARPRLAHDFDPWSNPWAVGADLPPAKADAAMLALVPHAANSTQLSRGNVPPTQLGLSVQGLNLVGSDARAFEQLSSMSLVEGGLARQAFAQLFALLSMAPAGIRASPTSRPSDSDAIEWAAAAAWETIQLLPTNPQTLQAIRLANRDGAPQKWEELLHPLTTGRGTTALDEGSLAEEEATSLSGRGEAASRDFTAPPALPASPPSLFGLLYTLQAVDVFVHGAKPAGMTQTQFDRRIRSQMCDGVPQGTLIRFNFCSDMVRLGGARALEQLALRTKFSGPAGPACAAVVLRILHTLLSLDPSFSPVDIVPSTADEAADDRASAGAAGGGSLGGTDVWEQLPVPGPLGTGGMAGAARALGRPRAAWAMRSVTNYMPGQVLRRVNLPGLCTAVIEQMLHRGRQRAADRRAWSVGGARGPIPGSAHSGWSGCGTAIQGMQLLVSCVATDPAACIPAILGHRALTPWLRHFCLNAASPERFAVCQGLLRISSFLPAVLSFPGLKAAAAGAGIAVPGPAAVLLGMLVPMLPSADTAHSRSVQRRSGHLYSLVAGLAADISKTEVAAAMADIPAVAQTEGCDPLAAPATPTRSRGSGPHVRERVSHSSASSPVSDGEEADEMTARAAARCIEAALTFKGLGWLFRRLVGQILSTSSHESAHAGEIGADHCLRGAMRAARIVARVAPLVRRTPLVARAIPFLVHTVLFPAPSAAEELPPVQPLPDAPASAEKGGDGTPGDVAAPSSASGSPVERGNDAALASKAGPDDDQDKADLGALLEKQASAGLATPPRHGATASVSGPSAAATPGLPFALDDCSVNGDAMEDAEEEEEDAAWEQAASASARFGPLAVTPGTRSVAYALLLELAAPDPELEPLECDDADNMDSWLPPALVAEDPSALLTAGWSRPPRRLAVAAAAASDAMAYVSGAPRPRLPVLAAVAPAPGPLATLRPAPALGQEAADMARAIAASAAEAGGLAVAPARATASSALDRFELGGLGPADRSRLLLQCMDDAWRSGGVVMGVGDGETGDTVQAERWLVDPTQVQRSGRPFVGLQNLGATCYMNSTLQQLFCAPTFREALLHAPLPEPGRQHAEVLQSLQELIGFLALSQRRWADTAAFASAFKELDGSPLRRGEHKDALEFLTLLFDRLEAASPAMGDVVKRTFGGTVASQIISLETPYVSQREDPFTLLSLEVEGHGSIQRALEAFGEGEILSGDNRYRLPDGRSVEAKKRSLPRDLPPRLMLHLNRLKFDLATLSRKKVNDYVAFPPRLDMRPYCLEGVQERERAEGVAVGPESADGDASAGVPARPPWYYQYELTGVVLHVGSADAGHYFSFVKGSRLSGCEGRPASRAPQASGGSAAPSAAGATDASTSAAPTTASEFGDDWWELNDRLVRPIDPTRIPELCFGGFEDDAAAAAPAAGATGTHSHASSAAAAEAALPKSQRQRILNAYILIYERVAPPEPDASRGVGSNPLEPRTGAADAAALARAASADTAGEQSHVSGRSRGESLAGWLGASLGPEDTPHLAALPTPALVSGGMGPLGGARGRPMSKTSALGAAPGGGGEAGGGAAHGGADRAAGSSPHSDGGCAAEETDEDPRSAMRELDLGSPAMGHAKPVAGDGSGEGGRGGGTGDGAGGAACGGGLGGGEPTQPPLLRATSQGTRPRRQLPDHVTQAVWAASREFVITSLTFSPDFTAFVWALASLPSELQKAAHARAESIRRHEAKRLHGAAASVAAKLERWVTPPDVRAGALAVGFRGWLDVVSRASPQLARKMGARAWLPALRLATDASPTAARSLVSRLALDAAMRRRAVLHCPHAHQRKSAAGLMLRAFRAGADPDGTDSYMMGVSALGGFGVAAGADAVDAAEADSLSESVETSTREALSSPAGAFVRALLSDVVAAQSDATKVPRLGEVLLLLRGVATTGPLERGLLATAGFIRVGSELLGMQLESLEMMRLDPYEQPVLAPKPELVECPSRSHVAEALSLVVRSCNVTAGDEGGGDAGAGVAAAGSPLASSPGELALVPQSFLQPAMHARSLANILYFHTAAGIPMVQHLCWCSMRLTDATMRFLDAELVALTKMTMDGAIDARVRPLVRAWAAVLSIQDSLTETRLHGMGGLERLVSTGTQLSRYYGRRDSVARALSYLSAALIEIACSGPLGRRAVLESQAEWKLWAKLG</sequence>
<feature type="compositionally biased region" description="Low complexity" evidence="1">
    <location>
        <begin position="2609"/>
        <end position="2623"/>
    </location>
</feature>
<feature type="region of interest" description="Disordered" evidence="1">
    <location>
        <begin position="452"/>
        <end position="522"/>
    </location>
</feature>
<feature type="compositionally biased region" description="Low complexity" evidence="1">
    <location>
        <begin position="509"/>
        <end position="522"/>
    </location>
</feature>
<dbReference type="PANTHER" id="PTHR24006">
    <property type="entry name" value="UBIQUITIN CARBOXYL-TERMINAL HYDROLASE"/>
    <property type="match status" value="1"/>
</dbReference>
<dbReference type="InterPro" id="IPR050164">
    <property type="entry name" value="Peptidase_C19"/>
</dbReference>
<organism evidence="3 4">
    <name type="scientific">Cafeteria roenbergensis</name>
    <name type="common">Marine flagellate</name>
    <dbReference type="NCBI Taxonomy" id="33653"/>
    <lineage>
        <taxon>Eukaryota</taxon>
        <taxon>Sar</taxon>
        <taxon>Stramenopiles</taxon>
        <taxon>Bigyra</taxon>
        <taxon>Opalozoa</taxon>
        <taxon>Bicosoecida</taxon>
        <taxon>Cafeteriaceae</taxon>
        <taxon>Cafeteria</taxon>
    </lineage>
</organism>
<feature type="region of interest" description="Disordered" evidence="1">
    <location>
        <begin position="253"/>
        <end position="302"/>
    </location>
</feature>
<dbReference type="InterPro" id="IPR038765">
    <property type="entry name" value="Papain-like_cys_pep_sf"/>
</dbReference>
<dbReference type="Gene3D" id="3.90.70.10">
    <property type="entry name" value="Cysteine proteinases"/>
    <property type="match status" value="1"/>
</dbReference>
<feature type="region of interest" description="Disordered" evidence="1">
    <location>
        <begin position="788"/>
        <end position="812"/>
    </location>
</feature>
<feature type="compositionally biased region" description="Low complexity" evidence="1">
    <location>
        <begin position="461"/>
        <end position="493"/>
    </location>
</feature>
<feature type="region of interest" description="Disordered" evidence="1">
    <location>
        <begin position="753"/>
        <end position="773"/>
    </location>
</feature>
<feature type="region of interest" description="Disordered" evidence="1">
    <location>
        <begin position="1384"/>
        <end position="1403"/>
    </location>
</feature>
<dbReference type="PROSITE" id="PS00972">
    <property type="entry name" value="USP_1"/>
    <property type="match status" value="1"/>
</dbReference>
<dbReference type="PROSITE" id="PS00973">
    <property type="entry name" value="USP_2"/>
    <property type="match status" value="1"/>
</dbReference>
<dbReference type="Proteomes" id="UP000323011">
    <property type="component" value="Unassembled WGS sequence"/>
</dbReference>
<dbReference type="SUPFAM" id="SSF54001">
    <property type="entry name" value="Cysteine proteinases"/>
    <property type="match status" value="1"/>
</dbReference>
<feature type="region of interest" description="Disordered" evidence="1">
    <location>
        <begin position="2656"/>
        <end position="2682"/>
    </location>
</feature>
<dbReference type="InterPro" id="IPR001394">
    <property type="entry name" value="Peptidase_C19_UCH"/>
</dbReference>
<dbReference type="EMBL" id="VLTN01000047">
    <property type="protein sequence ID" value="KAA0149016.1"/>
    <property type="molecule type" value="Genomic_DNA"/>
</dbReference>
<feature type="compositionally biased region" description="Low complexity" evidence="1">
    <location>
        <begin position="3222"/>
        <end position="3252"/>
    </location>
</feature>
<feature type="compositionally biased region" description="Gly residues" evidence="1">
    <location>
        <begin position="3495"/>
        <end position="3523"/>
    </location>
</feature>
<feature type="region of interest" description="Disordered" evidence="1">
    <location>
        <begin position="1794"/>
        <end position="1864"/>
    </location>
</feature>
<feature type="compositionally biased region" description="Low complexity" evidence="1">
    <location>
        <begin position="274"/>
        <end position="302"/>
    </location>
</feature>